<feature type="region of interest" description="Disordered" evidence="1">
    <location>
        <begin position="29"/>
        <end position="92"/>
    </location>
</feature>
<proteinExistence type="predicted"/>
<sequence>MAALAEGFVAKVLVLAERAGIEVNWQPAGYRSRPARSPHARTCGDGRGAGRDPVLARFLRVSRGPPHNAFTTDDARPCSAGGGGSGGGGGGP</sequence>
<evidence type="ECO:0000256" key="1">
    <source>
        <dbReference type="SAM" id="MobiDB-lite"/>
    </source>
</evidence>
<dbReference type="Proteomes" id="UP000429552">
    <property type="component" value="Unassembled WGS sequence"/>
</dbReference>
<protein>
    <submittedName>
        <fullName evidence="2">Uncharacterized protein</fullName>
    </submittedName>
</protein>
<gene>
    <name evidence="2" type="ORF">Sliba_74730</name>
</gene>
<evidence type="ECO:0000313" key="2">
    <source>
        <dbReference type="EMBL" id="GFE27020.1"/>
    </source>
</evidence>
<name>A0A640TV53_STRNI</name>
<comment type="caution">
    <text evidence="2">The sequence shown here is derived from an EMBL/GenBank/DDBJ whole genome shotgun (WGS) entry which is preliminary data.</text>
</comment>
<feature type="compositionally biased region" description="Gly residues" evidence="1">
    <location>
        <begin position="80"/>
        <end position="92"/>
    </location>
</feature>
<accession>A0A640TV53</accession>
<evidence type="ECO:0000313" key="3">
    <source>
        <dbReference type="Proteomes" id="UP000429552"/>
    </source>
</evidence>
<organism evidence="2 3">
    <name type="scientific">Streptomyces nigrescens</name>
    <dbReference type="NCBI Taxonomy" id="1920"/>
    <lineage>
        <taxon>Bacteria</taxon>
        <taxon>Bacillati</taxon>
        <taxon>Actinomycetota</taxon>
        <taxon>Actinomycetes</taxon>
        <taxon>Kitasatosporales</taxon>
        <taxon>Streptomycetaceae</taxon>
        <taxon>Streptomyces</taxon>
    </lineage>
</organism>
<dbReference type="EMBL" id="BLIP01000003">
    <property type="protein sequence ID" value="GFE27020.1"/>
    <property type="molecule type" value="Genomic_DNA"/>
</dbReference>
<reference evidence="2 3" key="1">
    <citation type="submission" date="2019-12" db="EMBL/GenBank/DDBJ databases">
        <title>Whole genome shotgun sequence of Streptomyces libani subsp. libani NBRC 13452.</title>
        <authorList>
            <person name="Ichikawa N."/>
            <person name="Kimura A."/>
            <person name="Kitahashi Y."/>
            <person name="Komaki H."/>
            <person name="Tamura T."/>
        </authorList>
    </citation>
    <scope>NUCLEOTIDE SEQUENCE [LARGE SCALE GENOMIC DNA]</scope>
    <source>
        <strain evidence="2 3">NBRC 13452</strain>
    </source>
</reference>
<dbReference type="RefSeq" id="WP_371874938.1">
    <property type="nucleotide sequence ID" value="NZ_BLIP01000003.1"/>
</dbReference>
<dbReference type="AlphaFoldDB" id="A0A640TV53"/>